<dbReference type="Proteomes" id="UP001231649">
    <property type="component" value="Chromosome 6"/>
</dbReference>
<evidence type="ECO:0000313" key="1">
    <source>
        <dbReference type="EMBL" id="KAJ8732053.1"/>
    </source>
</evidence>
<evidence type="ECO:0000313" key="2">
    <source>
        <dbReference type="Proteomes" id="UP001231649"/>
    </source>
</evidence>
<organism evidence="1 2">
    <name type="scientific">Mythimna loreyi</name>
    <dbReference type="NCBI Taxonomy" id="667449"/>
    <lineage>
        <taxon>Eukaryota</taxon>
        <taxon>Metazoa</taxon>
        <taxon>Ecdysozoa</taxon>
        <taxon>Arthropoda</taxon>
        <taxon>Hexapoda</taxon>
        <taxon>Insecta</taxon>
        <taxon>Pterygota</taxon>
        <taxon>Neoptera</taxon>
        <taxon>Endopterygota</taxon>
        <taxon>Lepidoptera</taxon>
        <taxon>Glossata</taxon>
        <taxon>Ditrysia</taxon>
        <taxon>Noctuoidea</taxon>
        <taxon>Noctuidae</taxon>
        <taxon>Noctuinae</taxon>
        <taxon>Hadenini</taxon>
        <taxon>Mythimna</taxon>
    </lineage>
</organism>
<gene>
    <name evidence="1" type="ORF">PYW08_014783</name>
</gene>
<reference evidence="1" key="1">
    <citation type="submission" date="2023-03" db="EMBL/GenBank/DDBJ databases">
        <title>Chromosome-level genomes of two armyworms, Mythimna separata and Mythimna loreyi, provide insights into the biosynthesis and reception of sex pheromones.</title>
        <authorList>
            <person name="Zhao H."/>
        </authorList>
    </citation>
    <scope>NUCLEOTIDE SEQUENCE</scope>
    <source>
        <strain evidence="1">BeijingLab</strain>
    </source>
</reference>
<keyword evidence="2" id="KW-1185">Reference proteome</keyword>
<name>A0ACC2R5J8_9NEOP</name>
<proteinExistence type="predicted"/>
<accession>A0ACC2R5J8</accession>
<comment type="caution">
    <text evidence="1">The sequence shown here is derived from an EMBL/GenBank/DDBJ whole genome shotgun (WGS) entry which is preliminary data.</text>
</comment>
<sequence length="263" mass="28587">MFRLISCVLLCGTLAAGYPFPFPAAPVVPPTAVIPTVVPTALPYGPVISPVVPTAAGVRPVVPNALPYAPGARPIVPGVNNPYYNYAGAPAIPILTYSNEHGLDGTYAFSFTTADGKQAQESGYLKDAFIDNTGNPQGTQVVQGSYAYISPEGTPIQVSYVADENGFRPSGVHIPADGKAVAPIVPVVDRLNKQVFDPNLNRYDPFLNRNRYNNFNQYNNRPYDPRYPYDPTKVNPYLNNYNNPYLIGSPNRSSDQDTKKQFA</sequence>
<dbReference type="EMBL" id="CM056782">
    <property type="protein sequence ID" value="KAJ8732053.1"/>
    <property type="molecule type" value="Genomic_DNA"/>
</dbReference>
<protein>
    <submittedName>
        <fullName evidence="1">Uncharacterized protein</fullName>
    </submittedName>
</protein>